<dbReference type="PROSITE" id="PS50886">
    <property type="entry name" value="TRBD"/>
    <property type="match status" value="1"/>
</dbReference>
<dbReference type="PANTHER" id="PTHR11586">
    <property type="entry name" value="TRNA-AMINOACYLATION COFACTOR ARC1 FAMILY MEMBER"/>
    <property type="match status" value="1"/>
</dbReference>
<dbReference type="InterPro" id="IPR051270">
    <property type="entry name" value="Tyrosine-tRNA_ligase_regulator"/>
</dbReference>
<dbReference type="InterPro" id="IPR008231">
    <property type="entry name" value="CsaA"/>
</dbReference>
<dbReference type="GO" id="GO:0000049">
    <property type="term" value="F:tRNA binding"/>
    <property type="evidence" value="ECO:0007669"/>
    <property type="project" value="UniProtKB-UniRule"/>
</dbReference>
<feature type="domain" description="TRNA-binding" evidence="4">
    <location>
        <begin position="12"/>
        <end position="115"/>
    </location>
</feature>
<sequence length="115" mass="12456">MEENVPHRSVEGFFEYHLLVGTVVRAAVNEGARKPAYHLVIDFGPAGLKESSAQITDHYQPEDLVGRQVIGVMDFPPRRIASVKSEVLVLGAVNEGGDVVLLRPDMPVPNGTPIA</sequence>
<keyword evidence="6" id="KW-1185">Reference proteome</keyword>
<dbReference type="Gene3D" id="2.40.50.140">
    <property type="entry name" value="Nucleic acid-binding proteins"/>
    <property type="match status" value="1"/>
</dbReference>
<evidence type="ECO:0000256" key="2">
    <source>
        <dbReference type="ARBA" id="ARBA00022884"/>
    </source>
</evidence>
<reference evidence="5 6" key="1">
    <citation type="submission" date="2020-04" db="EMBL/GenBank/DDBJ databases">
        <authorList>
            <person name="Zhang R."/>
            <person name="Schippers A."/>
        </authorList>
    </citation>
    <scope>NUCLEOTIDE SEQUENCE [LARGE SCALE GENOMIC DNA]</scope>
    <source>
        <strain evidence="5 6">DSM 109850</strain>
    </source>
</reference>
<dbReference type="NCBIfam" id="NF007494">
    <property type="entry name" value="PRK10089.1-3"/>
    <property type="match status" value="1"/>
</dbReference>
<dbReference type="NCBIfam" id="TIGR02222">
    <property type="entry name" value="chap_CsaA"/>
    <property type="match status" value="1"/>
</dbReference>
<dbReference type="RefSeq" id="WP_169097469.1">
    <property type="nucleotide sequence ID" value="NZ_JABBVZ010000012.1"/>
</dbReference>
<dbReference type="CDD" id="cd02798">
    <property type="entry name" value="tRNA_bind_CsaA"/>
    <property type="match status" value="1"/>
</dbReference>
<dbReference type="AlphaFoldDB" id="A0A7Y0L1W8"/>
<evidence type="ECO:0000256" key="1">
    <source>
        <dbReference type="ARBA" id="ARBA00022555"/>
    </source>
</evidence>
<dbReference type="FunFam" id="2.40.50.140:FF:000165">
    <property type="entry name" value="Chaperone CsaA"/>
    <property type="match status" value="1"/>
</dbReference>
<dbReference type="NCBIfam" id="NF007495">
    <property type="entry name" value="PRK10089.1-4"/>
    <property type="match status" value="1"/>
</dbReference>
<dbReference type="InterPro" id="IPR012340">
    <property type="entry name" value="NA-bd_OB-fold"/>
</dbReference>
<proteinExistence type="predicted"/>
<keyword evidence="2 3" id="KW-0694">RNA-binding</keyword>
<dbReference type="SUPFAM" id="SSF50249">
    <property type="entry name" value="Nucleic acid-binding proteins"/>
    <property type="match status" value="1"/>
</dbReference>
<comment type="caution">
    <text evidence="5">The sequence shown here is derived from an EMBL/GenBank/DDBJ whole genome shotgun (WGS) entry which is preliminary data.</text>
</comment>
<keyword evidence="1 3" id="KW-0820">tRNA-binding</keyword>
<evidence type="ECO:0000256" key="3">
    <source>
        <dbReference type="PROSITE-ProRule" id="PRU00209"/>
    </source>
</evidence>
<gene>
    <name evidence="5" type="ORF">HIJ39_05320</name>
</gene>
<name>A0A7Y0L1W8_9FIRM</name>
<dbReference type="PANTHER" id="PTHR11586:SF37">
    <property type="entry name" value="TRNA-BINDING DOMAIN-CONTAINING PROTEIN"/>
    <property type="match status" value="1"/>
</dbReference>
<protein>
    <submittedName>
        <fullName evidence="5">tRNA-binding protein</fullName>
    </submittedName>
</protein>
<dbReference type="Proteomes" id="UP000533476">
    <property type="component" value="Unassembled WGS sequence"/>
</dbReference>
<dbReference type="InterPro" id="IPR002547">
    <property type="entry name" value="tRNA-bd_dom"/>
</dbReference>
<accession>A0A7Y0L1W8</accession>
<evidence type="ECO:0000259" key="4">
    <source>
        <dbReference type="PROSITE" id="PS50886"/>
    </source>
</evidence>
<evidence type="ECO:0000313" key="6">
    <source>
        <dbReference type="Proteomes" id="UP000533476"/>
    </source>
</evidence>
<evidence type="ECO:0000313" key="5">
    <source>
        <dbReference type="EMBL" id="NMP21771.1"/>
    </source>
</evidence>
<organism evidence="5 6">
    <name type="scientific">Sulfobacillus harzensis</name>
    <dbReference type="NCBI Taxonomy" id="2729629"/>
    <lineage>
        <taxon>Bacteria</taxon>
        <taxon>Bacillati</taxon>
        <taxon>Bacillota</taxon>
        <taxon>Clostridia</taxon>
        <taxon>Eubacteriales</taxon>
        <taxon>Clostridiales Family XVII. Incertae Sedis</taxon>
        <taxon>Sulfobacillus</taxon>
    </lineage>
</organism>
<dbReference type="Pfam" id="PF01588">
    <property type="entry name" value="tRNA_bind"/>
    <property type="match status" value="1"/>
</dbReference>
<dbReference type="EMBL" id="JABBVZ010000012">
    <property type="protein sequence ID" value="NMP21771.1"/>
    <property type="molecule type" value="Genomic_DNA"/>
</dbReference>